<sequence>MSFIYPIKYDVIVVGGGHAGCEAAWAASKIGCKTLLLTMNIDTIALMSCNPAVGGIGKAQLVKEIDALGGLMGIVTDLSAVQYRYLNTKKGQAVRSLRAQTDRTKYRLVMRRILEKEKNLDIKQGEVVRLLVKGKEVYGVETRFGTQFLSKTVVLCLGTFMEGLIHIGLESFPAGRFGEFSSDLLSKNLRELGFLLGRFKTGTPARLDGRTIDYSRLTPQYGDNEKRRFSFRELDLDIGIKREEVSLPCYITYTNPKTHQIIRENLDRSPLYTGIIKATGVRYCPSIEDKVVKFSHKDRHQIFIEPEGINTYEVYPNGISTSLPIDVQIKMLRTIEGLENVEIIRPGYAIEHNYFDPTQLYPTLETKLYENLFIGGQIVGTTGYEEAAATGIIAGINAALKALGKEQIILKRSQGYIGVLIDDLVTKGTNEPYRMFTSRVEFRLLLREENADLRLSEIGYKIGLLKEEDYKKVLKKKEMIEKIKDWLKREKLYPTEEINNKLKEWGTSIKEVITLYELLRRPEIDINKISQLKNPPFDIKENEEIFWNVEIDIKYEGYINRSLKEIEKLKELEDIEIPEDFDYYKIPSLSNEAKEKLSKIKPKNLAQAQRIPGITPTTILNLLIYLKK</sequence>
<comment type="similarity">
    <text evidence="3 11">Belongs to the MnmG family.</text>
</comment>
<dbReference type="EMBL" id="DSZH01000150">
    <property type="protein sequence ID" value="HGU47553.1"/>
    <property type="molecule type" value="Genomic_DNA"/>
</dbReference>
<reference evidence="14" key="1">
    <citation type="journal article" date="2020" name="mSystems">
        <title>Genome- and Community-Level Interaction Insights into Carbon Utilization and Element Cycling Functions of Hydrothermarchaeota in Hydrothermal Sediment.</title>
        <authorList>
            <person name="Zhou Z."/>
            <person name="Liu Y."/>
            <person name="Xu W."/>
            <person name="Pan J."/>
            <person name="Luo Z.H."/>
            <person name="Li M."/>
        </authorList>
    </citation>
    <scope>NUCLEOTIDE SEQUENCE [LARGE SCALE GENOMIC DNA]</scope>
    <source>
        <strain evidence="14">SpSt-594</strain>
        <strain evidence="13">SpSt-655</strain>
    </source>
</reference>
<proteinExistence type="inferred from homology"/>
<evidence type="ECO:0000256" key="5">
    <source>
        <dbReference type="ARBA" id="ARBA00022630"/>
    </source>
</evidence>
<keyword evidence="5 11" id="KW-0285">Flavoprotein</keyword>
<dbReference type="GO" id="GO:0002098">
    <property type="term" value="P:tRNA wobble uridine modification"/>
    <property type="evidence" value="ECO:0007669"/>
    <property type="project" value="InterPro"/>
</dbReference>
<dbReference type="Gene3D" id="1.10.10.1800">
    <property type="entry name" value="tRNA uridine 5-carboxymethylaminomethyl modification enzyme MnmG/GidA"/>
    <property type="match status" value="1"/>
</dbReference>
<dbReference type="Gene3D" id="1.10.150.570">
    <property type="entry name" value="GidA associated domain, C-terminal subdomain"/>
    <property type="match status" value="1"/>
</dbReference>
<dbReference type="PANTHER" id="PTHR11806:SF0">
    <property type="entry name" value="PROTEIN MTO1 HOMOLOG, MITOCHONDRIAL"/>
    <property type="match status" value="1"/>
</dbReference>
<dbReference type="InterPro" id="IPR044920">
    <property type="entry name" value="MnmG_C_subdom_sf"/>
</dbReference>
<name>A0A7C4WFL3_UNCW3</name>
<dbReference type="PRINTS" id="PR00411">
    <property type="entry name" value="PNDRDTASEI"/>
</dbReference>
<dbReference type="AlphaFoldDB" id="A0A7C4WFL3"/>
<dbReference type="InterPro" id="IPR049312">
    <property type="entry name" value="GIDA_C_N"/>
</dbReference>
<evidence type="ECO:0000256" key="7">
    <source>
        <dbReference type="ARBA" id="ARBA00022827"/>
    </source>
</evidence>
<dbReference type="SMART" id="SM01228">
    <property type="entry name" value="GIDA_assoc_3"/>
    <property type="match status" value="1"/>
</dbReference>
<evidence type="ECO:0000313" key="13">
    <source>
        <dbReference type="EMBL" id="HGQ54869.1"/>
    </source>
</evidence>
<dbReference type="NCBIfam" id="TIGR00136">
    <property type="entry name" value="mnmG_gidA"/>
    <property type="match status" value="1"/>
</dbReference>
<organism evidence="14">
    <name type="scientific">candidate division WOR-3 bacterium</name>
    <dbReference type="NCBI Taxonomy" id="2052148"/>
    <lineage>
        <taxon>Bacteria</taxon>
        <taxon>Bacteria division WOR-3</taxon>
    </lineage>
</organism>
<evidence type="ECO:0000256" key="1">
    <source>
        <dbReference type="ARBA" id="ARBA00001974"/>
    </source>
</evidence>
<dbReference type="InterPro" id="IPR020595">
    <property type="entry name" value="MnmG-rel_CS"/>
</dbReference>
<comment type="cofactor">
    <cofactor evidence="1 11">
        <name>FAD</name>
        <dbReference type="ChEBI" id="CHEBI:57692"/>
    </cofactor>
</comment>
<accession>A0A7C4WFL3</accession>
<dbReference type="Gene3D" id="3.50.50.60">
    <property type="entry name" value="FAD/NAD(P)-binding domain"/>
    <property type="match status" value="2"/>
</dbReference>
<keyword evidence="8 11" id="KW-0520">NAD</keyword>
<evidence type="ECO:0000259" key="12">
    <source>
        <dbReference type="SMART" id="SM01228"/>
    </source>
</evidence>
<evidence type="ECO:0000256" key="9">
    <source>
        <dbReference type="ARBA" id="ARBA00025948"/>
    </source>
</evidence>
<feature type="domain" description="tRNA uridine 5-carboxymethylaminomethyl modification enzyme C-terminal subdomain" evidence="12">
    <location>
        <begin position="553"/>
        <end position="624"/>
    </location>
</feature>
<dbReference type="EMBL" id="DTBX01000008">
    <property type="protein sequence ID" value="HGQ54869.1"/>
    <property type="molecule type" value="Genomic_DNA"/>
</dbReference>
<evidence type="ECO:0000256" key="6">
    <source>
        <dbReference type="ARBA" id="ARBA00022694"/>
    </source>
</evidence>
<feature type="binding site" evidence="11">
    <location>
        <begin position="15"/>
        <end position="20"/>
    </location>
    <ligand>
        <name>FAD</name>
        <dbReference type="ChEBI" id="CHEBI:57692"/>
    </ligand>
</feature>
<dbReference type="Pfam" id="PF21680">
    <property type="entry name" value="GIDA_C_1st"/>
    <property type="match status" value="1"/>
</dbReference>
<dbReference type="InterPro" id="IPR026904">
    <property type="entry name" value="MnmG_C"/>
</dbReference>
<comment type="function">
    <text evidence="2 11">NAD-binding protein involved in the addition of a carboxymethylaminomethyl (cmnm) group at the wobble position (U34) of certain tRNAs, forming tRNA-cmnm(5)s(2)U34.</text>
</comment>
<evidence type="ECO:0000256" key="10">
    <source>
        <dbReference type="ARBA" id="ARBA00031800"/>
    </source>
</evidence>
<dbReference type="PANTHER" id="PTHR11806">
    <property type="entry name" value="GLUCOSE INHIBITED DIVISION PROTEIN A"/>
    <property type="match status" value="1"/>
</dbReference>
<evidence type="ECO:0000313" key="14">
    <source>
        <dbReference type="EMBL" id="HGU47553.1"/>
    </source>
</evidence>
<feature type="binding site" evidence="11">
    <location>
        <position position="127"/>
    </location>
    <ligand>
        <name>FAD</name>
        <dbReference type="ChEBI" id="CHEBI:57692"/>
    </ligand>
</feature>
<comment type="caution">
    <text evidence="14">The sequence shown here is derived from an EMBL/GenBank/DDBJ whole genome shotgun (WGS) entry which is preliminary data.</text>
</comment>
<comment type="subunit">
    <text evidence="9 11">Homodimer. Heterotetramer of two MnmE and two MnmG subunits.</text>
</comment>
<protein>
    <recommendedName>
        <fullName evidence="4 11">tRNA uridine 5-carboxymethylaminomethyl modification enzyme MnmG</fullName>
    </recommendedName>
    <alternativeName>
        <fullName evidence="10 11">Glucose-inhibited division protein A</fullName>
    </alternativeName>
</protein>
<dbReference type="HAMAP" id="MF_00129">
    <property type="entry name" value="MnmG_GidA"/>
    <property type="match status" value="1"/>
</dbReference>
<dbReference type="Pfam" id="PF01134">
    <property type="entry name" value="GIDA"/>
    <property type="match status" value="1"/>
</dbReference>
<dbReference type="FunFam" id="3.50.50.60:FF:000002">
    <property type="entry name" value="tRNA uridine 5-carboxymethylaminomethyl modification enzyme MnmG"/>
    <property type="match status" value="1"/>
</dbReference>
<dbReference type="InterPro" id="IPR040131">
    <property type="entry name" value="MnmG_N"/>
</dbReference>
<dbReference type="SUPFAM" id="SSF51905">
    <property type="entry name" value="FAD/NAD(P)-binding domain"/>
    <property type="match status" value="1"/>
</dbReference>
<evidence type="ECO:0000256" key="4">
    <source>
        <dbReference type="ARBA" id="ARBA00020461"/>
    </source>
</evidence>
<dbReference type="InterPro" id="IPR002218">
    <property type="entry name" value="MnmG-rel"/>
</dbReference>
<dbReference type="GO" id="GO:0005829">
    <property type="term" value="C:cytosol"/>
    <property type="evidence" value="ECO:0007669"/>
    <property type="project" value="TreeGrafter"/>
</dbReference>
<dbReference type="FunFam" id="1.10.150.570:FF:000001">
    <property type="entry name" value="tRNA uridine 5-carboxymethylaminomethyl modification enzyme MnmG"/>
    <property type="match status" value="1"/>
</dbReference>
<keyword evidence="6 11" id="KW-0819">tRNA processing</keyword>
<dbReference type="GO" id="GO:0030488">
    <property type="term" value="P:tRNA methylation"/>
    <property type="evidence" value="ECO:0007669"/>
    <property type="project" value="TreeGrafter"/>
</dbReference>
<dbReference type="PROSITE" id="PS01280">
    <property type="entry name" value="GIDA_1"/>
    <property type="match status" value="1"/>
</dbReference>
<feature type="binding site" evidence="11">
    <location>
        <position position="182"/>
    </location>
    <ligand>
        <name>FAD</name>
        <dbReference type="ChEBI" id="CHEBI:57692"/>
    </ligand>
</feature>
<feature type="binding site" evidence="11">
    <location>
        <position position="377"/>
    </location>
    <ligand>
        <name>FAD</name>
        <dbReference type="ChEBI" id="CHEBI:57692"/>
    </ligand>
</feature>
<dbReference type="GO" id="GO:0050660">
    <property type="term" value="F:flavin adenine dinucleotide binding"/>
    <property type="evidence" value="ECO:0007669"/>
    <property type="project" value="UniProtKB-UniRule"/>
</dbReference>
<dbReference type="InterPro" id="IPR004416">
    <property type="entry name" value="MnmG"/>
</dbReference>
<evidence type="ECO:0000256" key="8">
    <source>
        <dbReference type="ARBA" id="ARBA00023027"/>
    </source>
</evidence>
<feature type="binding site" evidence="11">
    <location>
        <begin position="280"/>
        <end position="294"/>
    </location>
    <ligand>
        <name>NAD(+)</name>
        <dbReference type="ChEBI" id="CHEBI:57540"/>
    </ligand>
</feature>
<dbReference type="Pfam" id="PF13932">
    <property type="entry name" value="SAM_GIDA_C"/>
    <property type="match status" value="1"/>
</dbReference>
<comment type="subcellular location">
    <subcellularLocation>
        <location evidence="11">Cytoplasm</location>
    </subcellularLocation>
</comment>
<gene>
    <name evidence="11 14" type="primary">mnmG</name>
    <name evidence="11" type="synonym">gidA</name>
    <name evidence="14" type="ORF">ENT60_03180</name>
    <name evidence="13" type="ORF">ENU28_00205</name>
</gene>
<dbReference type="InterPro" id="IPR047001">
    <property type="entry name" value="MnmG_C_subdom"/>
</dbReference>
<evidence type="ECO:0000256" key="2">
    <source>
        <dbReference type="ARBA" id="ARBA00003717"/>
    </source>
</evidence>
<evidence type="ECO:0000256" key="11">
    <source>
        <dbReference type="HAMAP-Rule" id="MF_00129"/>
    </source>
</evidence>
<evidence type="ECO:0000256" key="3">
    <source>
        <dbReference type="ARBA" id="ARBA00007653"/>
    </source>
</evidence>
<keyword evidence="7 11" id="KW-0274">FAD</keyword>
<keyword evidence="11" id="KW-0963">Cytoplasm</keyword>
<dbReference type="InterPro" id="IPR036188">
    <property type="entry name" value="FAD/NAD-bd_sf"/>
</dbReference>